<comment type="caution">
    <text evidence="2">The sequence shown here is derived from an EMBL/GenBank/DDBJ whole genome shotgun (WGS) entry which is preliminary data.</text>
</comment>
<evidence type="ECO:0000313" key="2">
    <source>
        <dbReference type="EMBL" id="MDR4306688.1"/>
    </source>
</evidence>
<gene>
    <name evidence="2" type="ORF">IHQ68_08665</name>
</gene>
<evidence type="ECO:0000256" key="1">
    <source>
        <dbReference type="SAM" id="SignalP"/>
    </source>
</evidence>
<feature type="signal peptide" evidence="1">
    <location>
        <begin position="1"/>
        <end position="21"/>
    </location>
</feature>
<accession>A0ABU1DF76</accession>
<organism evidence="2 3">
    <name type="scientific">Chelatococcus sambhunathii</name>
    <dbReference type="NCBI Taxonomy" id="363953"/>
    <lineage>
        <taxon>Bacteria</taxon>
        <taxon>Pseudomonadati</taxon>
        <taxon>Pseudomonadota</taxon>
        <taxon>Alphaproteobacteria</taxon>
        <taxon>Hyphomicrobiales</taxon>
        <taxon>Chelatococcaceae</taxon>
        <taxon>Chelatococcus</taxon>
    </lineage>
</organism>
<proteinExistence type="predicted"/>
<reference evidence="2" key="1">
    <citation type="submission" date="2020-10" db="EMBL/GenBank/DDBJ databases">
        <authorList>
            <person name="Abbas A."/>
            <person name="Razzaq R."/>
            <person name="Waqas M."/>
            <person name="Abbas N."/>
            <person name="Nielsen T.K."/>
            <person name="Hansen L.H."/>
            <person name="Hussain S."/>
            <person name="Shahid M."/>
        </authorList>
    </citation>
    <scope>NUCLEOTIDE SEQUENCE</scope>
    <source>
        <strain evidence="2">S14</strain>
    </source>
</reference>
<dbReference type="InterPro" id="IPR021417">
    <property type="entry name" value="DUF3060"/>
</dbReference>
<name>A0ABU1DF76_9HYPH</name>
<protein>
    <submittedName>
        <fullName evidence="2">DUF3060 domain-containing protein</fullName>
    </submittedName>
</protein>
<feature type="chain" id="PRO_5045252486" evidence="1">
    <location>
        <begin position="22"/>
        <end position="169"/>
    </location>
</feature>
<sequence length="169" mass="17045">MKALLASTFALTALTAAPAFAEDIVIEGVQLSRDFECSGQNVVIGGQGNTIALTGECGAVQVIGADHKVTFETARALQVNGASIAATGGKVGALAVDVTGNTVKATVASKETPAEVRIFGADQKSELTFAGAAKVTVGGASNELVWSTDSGVKPPSISTVGVDLKIRKK</sequence>
<keyword evidence="1" id="KW-0732">Signal</keyword>
<dbReference type="Proteomes" id="UP001181622">
    <property type="component" value="Unassembled WGS sequence"/>
</dbReference>
<dbReference type="RefSeq" id="WP_309390789.1">
    <property type="nucleotide sequence ID" value="NZ_JADBEO010000014.1"/>
</dbReference>
<evidence type="ECO:0000313" key="3">
    <source>
        <dbReference type="Proteomes" id="UP001181622"/>
    </source>
</evidence>
<dbReference type="EMBL" id="JADBEO010000014">
    <property type="protein sequence ID" value="MDR4306688.1"/>
    <property type="molecule type" value="Genomic_DNA"/>
</dbReference>
<keyword evidence="3" id="KW-1185">Reference proteome</keyword>
<dbReference type="Pfam" id="PF11259">
    <property type="entry name" value="DUF3060"/>
    <property type="match status" value="1"/>
</dbReference>